<keyword evidence="6" id="KW-1185">Reference proteome</keyword>
<feature type="compositionally biased region" description="Low complexity" evidence="3">
    <location>
        <begin position="127"/>
        <end position="138"/>
    </location>
</feature>
<dbReference type="Gene3D" id="2.30.30.40">
    <property type="entry name" value="SH3 Domains"/>
    <property type="match status" value="1"/>
</dbReference>
<gene>
    <name evidence="5" type="ORF">CCH79_00004179</name>
</gene>
<comment type="caution">
    <text evidence="5">The sequence shown here is derived from an EMBL/GenBank/DDBJ whole genome shotgun (WGS) entry which is preliminary data.</text>
</comment>
<proteinExistence type="predicted"/>
<dbReference type="PROSITE" id="PS50002">
    <property type="entry name" value="SH3"/>
    <property type="match status" value="1"/>
</dbReference>
<feature type="region of interest" description="Disordered" evidence="3">
    <location>
        <begin position="121"/>
        <end position="170"/>
    </location>
</feature>
<name>A0A315V4G1_GAMAF</name>
<evidence type="ECO:0000259" key="4">
    <source>
        <dbReference type="PROSITE" id="PS50002"/>
    </source>
</evidence>
<dbReference type="Pfam" id="PF14604">
    <property type="entry name" value="SH3_9"/>
    <property type="match status" value="1"/>
</dbReference>
<keyword evidence="1 2" id="KW-0728">SH3 domain</keyword>
<dbReference type="SUPFAM" id="SSF50044">
    <property type="entry name" value="SH3-domain"/>
    <property type="match status" value="1"/>
</dbReference>
<evidence type="ECO:0000256" key="2">
    <source>
        <dbReference type="PROSITE-ProRule" id="PRU00192"/>
    </source>
</evidence>
<reference evidence="5 6" key="1">
    <citation type="journal article" date="2018" name="G3 (Bethesda)">
        <title>A High-Quality Reference Genome for the Invasive Mosquitofish Gambusia affinis Using a Chicago Library.</title>
        <authorList>
            <person name="Hoffberg S.L."/>
            <person name="Troendle N.J."/>
            <person name="Glenn T.C."/>
            <person name="Mahmud O."/>
            <person name="Louha S."/>
            <person name="Chalopin D."/>
            <person name="Bennetzen J.L."/>
            <person name="Mauricio R."/>
        </authorList>
    </citation>
    <scope>NUCLEOTIDE SEQUENCE [LARGE SCALE GENOMIC DNA]</scope>
    <source>
        <strain evidence="5">NE01/NJP1002.9</strain>
        <tissue evidence="5">Muscle</tissue>
    </source>
</reference>
<dbReference type="SMART" id="SM00326">
    <property type="entry name" value="SH3"/>
    <property type="match status" value="1"/>
</dbReference>
<dbReference type="AlphaFoldDB" id="A0A315V4G1"/>
<dbReference type="InterPro" id="IPR036028">
    <property type="entry name" value="SH3-like_dom_sf"/>
</dbReference>
<evidence type="ECO:0000256" key="3">
    <source>
        <dbReference type="SAM" id="MobiDB-lite"/>
    </source>
</evidence>
<protein>
    <recommendedName>
        <fullName evidence="4">SH3 domain-containing protein</fullName>
    </recommendedName>
</protein>
<dbReference type="Proteomes" id="UP000250572">
    <property type="component" value="Unassembled WGS sequence"/>
</dbReference>
<feature type="domain" description="SH3" evidence="4">
    <location>
        <begin position="13"/>
        <end position="73"/>
    </location>
</feature>
<organism evidence="5 6">
    <name type="scientific">Gambusia affinis</name>
    <name type="common">Western mosquitofish</name>
    <name type="synonym">Heterandria affinis</name>
    <dbReference type="NCBI Taxonomy" id="33528"/>
    <lineage>
        <taxon>Eukaryota</taxon>
        <taxon>Metazoa</taxon>
        <taxon>Chordata</taxon>
        <taxon>Craniata</taxon>
        <taxon>Vertebrata</taxon>
        <taxon>Euteleostomi</taxon>
        <taxon>Actinopterygii</taxon>
        <taxon>Neopterygii</taxon>
        <taxon>Teleostei</taxon>
        <taxon>Neoteleostei</taxon>
        <taxon>Acanthomorphata</taxon>
        <taxon>Ovalentaria</taxon>
        <taxon>Atherinomorphae</taxon>
        <taxon>Cyprinodontiformes</taxon>
        <taxon>Poeciliidae</taxon>
        <taxon>Poeciliinae</taxon>
        <taxon>Gambusia</taxon>
    </lineage>
</organism>
<evidence type="ECO:0000313" key="5">
    <source>
        <dbReference type="EMBL" id="PWA18211.1"/>
    </source>
</evidence>
<evidence type="ECO:0000313" key="6">
    <source>
        <dbReference type="Proteomes" id="UP000250572"/>
    </source>
</evidence>
<dbReference type="CDD" id="cd00174">
    <property type="entry name" value="SH3"/>
    <property type="match status" value="1"/>
</dbReference>
<dbReference type="EMBL" id="NHOQ01002355">
    <property type="protein sequence ID" value="PWA18211.1"/>
    <property type="molecule type" value="Genomic_DNA"/>
</dbReference>
<sequence length="170" mass="19321">MQHIYMQSNEHFEVITTMVGVRTYRPHWPEELALSPGEVILVPSKHEEGRWFGRLQQGQWGYFPTSCMLEISQTDLPTKDLQRSSSLRVNSERCSGHILQAPRRGSSRGGLDVSQVKHDGPFLVRRPQSSPHEPSQPQLHRSPSLLHRILSNRRKKSECQGATNGAFEGD</sequence>
<evidence type="ECO:0000256" key="1">
    <source>
        <dbReference type="ARBA" id="ARBA00022443"/>
    </source>
</evidence>
<dbReference type="InterPro" id="IPR001452">
    <property type="entry name" value="SH3_domain"/>
</dbReference>
<accession>A0A315V4G1</accession>